<reference evidence="1" key="2">
    <citation type="submission" date="2025-09" db="UniProtKB">
        <authorList>
            <consortium name="EnsemblPlants"/>
        </authorList>
    </citation>
    <scope>IDENTIFICATION</scope>
</reference>
<evidence type="ECO:0000313" key="2">
    <source>
        <dbReference type="Proteomes" id="UP001732700"/>
    </source>
</evidence>
<name>A0ACD5UQ14_AVESA</name>
<dbReference type="EnsemblPlants" id="AVESA.00010b.r2.2CG0302800.1">
    <property type="protein sequence ID" value="AVESA.00010b.r2.2CG0302800.1.CDS.1"/>
    <property type="gene ID" value="AVESA.00010b.r2.2CG0302800"/>
</dbReference>
<sequence length="252" mass="27849">MLESGFVSFKLQYSETEDLATGHVVHSEVISAGGHSWRINCYPRGYSNAGNREYVTIFLELMGKSKGVKAIFEAFFMDRNGEPSYSNAKRCIRVYPPKGQSSTLWGWPCFVKRSDLVALHVVDDWVTIVCGVIVVCADPPHVPPSDIRDHLGQLLDCADGSDVSFIVDGKKFAAHRVVLAARSPVFKAELFGAMAEATMSQITLEDINSAAFELLLRFMYTDVLPQDDELAGSIVEMYQLASACRGRQVRDG</sequence>
<organism evidence="1 2">
    <name type="scientific">Avena sativa</name>
    <name type="common">Oat</name>
    <dbReference type="NCBI Taxonomy" id="4498"/>
    <lineage>
        <taxon>Eukaryota</taxon>
        <taxon>Viridiplantae</taxon>
        <taxon>Streptophyta</taxon>
        <taxon>Embryophyta</taxon>
        <taxon>Tracheophyta</taxon>
        <taxon>Spermatophyta</taxon>
        <taxon>Magnoliopsida</taxon>
        <taxon>Liliopsida</taxon>
        <taxon>Poales</taxon>
        <taxon>Poaceae</taxon>
        <taxon>BOP clade</taxon>
        <taxon>Pooideae</taxon>
        <taxon>Poodae</taxon>
        <taxon>Poeae</taxon>
        <taxon>Poeae Chloroplast Group 1 (Aveneae type)</taxon>
        <taxon>Aveninae</taxon>
        <taxon>Avena</taxon>
    </lineage>
</organism>
<proteinExistence type="predicted"/>
<keyword evidence="2" id="KW-1185">Reference proteome</keyword>
<reference evidence="1" key="1">
    <citation type="submission" date="2021-05" db="EMBL/GenBank/DDBJ databases">
        <authorList>
            <person name="Scholz U."/>
            <person name="Mascher M."/>
            <person name="Fiebig A."/>
        </authorList>
    </citation>
    <scope>NUCLEOTIDE SEQUENCE [LARGE SCALE GENOMIC DNA]</scope>
</reference>
<evidence type="ECO:0000313" key="1">
    <source>
        <dbReference type="EnsemblPlants" id="AVESA.00010b.r2.2CG0302800.1.CDS.1"/>
    </source>
</evidence>
<protein>
    <submittedName>
        <fullName evidence="1">Uncharacterized protein</fullName>
    </submittedName>
</protein>
<dbReference type="Proteomes" id="UP001732700">
    <property type="component" value="Chromosome 2C"/>
</dbReference>
<accession>A0ACD5UQ14</accession>